<dbReference type="EMBL" id="MU277188">
    <property type="protein sequence ID" value="KAI0068092.1"/>
    <property type="molecule type" value="Genomic_DNA"/>
</dbReference>
<keyword evidence="2" id="KW-1185">Reference proteome</keyword>
<sequence length="420" mass="46755">MRFHVIGIGPIGTLIAHHLRITLPRPHSVVLIHKKPRWALKAEGFKNSIKIELDGILQTSRGFISEVFKPTTKRLHPLPKSFREKHILVKKAYRPYYKTTADIESLIVTTKAYSVVPAIEALLPRLKPSSTIVLLNNGMGVYEELLEKVFRNPKERPHFIVASNTNGAWTKGYFHTVHAGVGSLTFGITGDPNGRDFEASFNARDSPFEDRPLSLDDIARADEEGDARYLSLRNTVAALSGLRGLGAKWQPISRVVVALKRKLVVNSVINPLTALMDCRNGDVFETEASRRIMQRVCAEAATAFALQAQEDDEGYQPTCTGVNSEIKERLNRVRMGLSRVSPALRAKALEEECLSVARLTKHNTSSMLADVRGGSHTEIDFMNGYLVGIGRAYKVNMHVTATLLNLIRMRTAIPMDRARP</sequence>
<dbReference type="Proteomes" id="UP000814140">
    <property type="component" value="Unassembled WGS sequence"/>
</dbReference>
<reference evidence="1" key="2">
    <citation type="journal article" date="2022" name="New Phytol.">
        <title>Evolutionary transition to the ectomycorrhizal habit in the genomes of a hyperdiverse lineage of mushroom-forming fungi.</title>
        <authorList>
            <person name="Looney B."/>
            <person name="Miyauchi S."/>
            <person name="Morin E."/>
            <person name="Drula E."/>
            <person name="Courty P.E."/>
            <person name="Kohler A."/>
            <person name="Kuo A."/>
            <person name="LaButti K."/>
            <person name="Pangilinan J."/>
            <person name="Lipzen A."/>
            <person name="Riley R."/>
            <person name="Andreopoulos W."/>
            <person name="He G."/>
            <person name="Johnson J."/>
            <person name="Nolan M."/>
            <person name="Tritt A."/>
            <person name="Barry K.W."/>
            <person name="Grigoriev I.V."/>
            <person name="Nagy L.G."/>
            <person name="Hibbett D."/>
            <person name="Henrissat B."/>
            <person name="Matheny P.B."/>
            <person name="Labbe J."/>
            <person name="Martin F.M."/>
        </authorList>
    </citation>
    <scope>NUCLEOTIDE SEQUENCE</scope>
    <source>
        <strain evidence="1">HHB10654</strain>
    </source>
</reference>
<evidence type="ECO:0000313" key="1">
    <source>
        <dbReference type="EMBL" id="KAI0068092.1"/>
    </source>
</evidence>
<comment type="caution">
    <text evidence="1">The sequence shown here is derived from an EMBL/GenBank/DDBJ whole genome shotgun (WGS) entry which is preliminary data.</text>
</comment>
<evidence type="ECO:0000313" key="2">
    <source>
        <dbReference type="Proteomes" id="UP000814140"/>
    </source>
</evidence>
<reference evidence="1" key="1">
    <citation type="submission" date="2021-03" db="EMBL/GenBank/DDBJ databases">
        <authorList>
            <consortium name="DOE Joint Genome Institute"/>
            <person name="Ahrendt S."/>
            <person name="Looney B.P."/>
            <person name="Miyauchi S."/>
            <person name="Morin E."/>
            <person name="Drula E."/>
            <person name="Courty P.E."/>
            <person name="Chicoki N."/>
            <person name="Fauchery L."/>
            <person name="Kohler A."/>
            <person name="Kuo A."/>
            <person name="Labutti K."/>
            <person name="Pangilinan J."/>
            <person name="Lipzen A."/>
            <person name="Riley R."/>
            <person name="Andreopoulos W."/>
            <person name="He G."/>
            <person name="Johnson J."/>
            <person name="Barry K.W."/>
            <person name="Grigoriev I.V."/>
            <person name="Nagy L."/>
            <person name="Hibbett D."/>
            <person name="Henrissat B."/>
            <person name="Matheny P.B."/>
            <person name="Labbe J."/>
            <person name="Martin F."/>
        </authorList>
    </citation>
    <scope>NUCLEOTIDE SEQUENCE</scope>
    <source>
        <strain evidence="1">HHB10654</strain>
    </source>
</reference>
<name>A0ACB8TI33_9AGAM</name>
<organism evidence="1 2">
    <name type="scientific">Artomyces pyxidatus</name>
    <dbReference type="NCBI Taxonomy" id="48021"/>
    <lineage>
        <taxon>Eukaryota</taxon>
        <taxon>Fungi</taxon>
        <taxon>Dikarya</taxon>
        <taxon>Basidiomycota</taxon>
        <taxon>Agaricomycotina</taxon>
        <taxon>Agaricomycetes</taxon>
        <taxon>Russulales</taxon>
        <taxon>Auriscalpiaceae</taxon>
        <taxon>Artomyces</taxon>
    </lineage>
</organism>
<proteinExistence type="predicted"/>
<protein>
    <submittedName>
        <fullName evidence="1">Uncharacterized protein</fullName>
    </submittedName>
</protein>
<gene>
    <name evidence="1" type="ORF">BV25DRAFT_518848</name>
</gene>
<accession>A0ACB8TI33</accession>